<name>A0A6J5RK77_9CAUD</name>
<evidence type="ECO:0000313" key="3">
    <source>
        <dbReference type="EMBL" id="CAB4216886.1"/>
    </source>
</evidence>
<proteinExistence type="predicted"/>
<gene>
    <name evidence="2" type="ORF">UFOVP1255_11</name>
    <name evidence="3" type="ORF">UFOVP1496_12</name>
    <name evidence="1" type="ORF">UFOVP973_6</name>
</gene>
<dbReference type="EMBL" id="LR797440">
    <property type="protein sequence ID" value="CAB4216886.1"/>
    <property type="molecule type" value="Genomic_DNA"/>
</dbReference>
<dbReference type="EMBL" id="LR796906">
    <property type="protein sequence ID" value="CAB4173718.1"/>
    <property type="molecule type" value="Genomic_DNA"/>
</dbReference>
<sequence>MASNTSKVFIDIITQFTGIKSIKQAETSFDRLAKSIGRVVSVAAIEEFGRASVKAFLADDAAANQLIKTLDNLGIAFNPTALNDYIQNLQNTTGILDDQLRPAFAQLAVATKDYKTTQDLLNTTLDVSQGTGKSLTAVATALTKAYLGNFASLSRLGAGISKAQIKAGNFSEIIKTLNANFGGDAVAAADTYAGKIKKISAAYTDVKEIIGKGIVDAFTGLVGETGSATEFANSMRDAALYIADIVRGIGLVSAKLKPLATLSQSVTGKSLLENLPVVGAYIQLFNQMGKKKRESGIANDTYSRQKQLLVSQNKSVAATKELVKTGNAQTKAAKDKLLAEKASLLLKTAAKVLDIDQAQILAALSRNLSEDEQNRLKLQQALLNDNADAAGKLAQTILASQQAALLAEKTNPFGTWNDSLQVVLDNLRKMAIELAALGSKVIIPTSEALLVAQDAAAAIADSFDTSFTDQTSAVNDFLGTTTAGAADKPFSWMSGNGLSFTPSASSGATTINLVLDGAVLGTAVTNQQNNSTASGVVVSTTRVNPYIGGI</sequence>
<evidence type="ECO:0000313" key="2">
    <source>
        <dbReference type="EMBL" id="CAB4194041.1"/>
    </source>
</evidence>
<dbReference type="EMBL" id="LR797203">
    <property type="protein sequence ID" value="CAB4194041.1"/>
    <property type="molecule type" value="Genomic_DNA"/>
</dbReference>
<accession>A0A6J5RK77</accession>
<protein>
    <submittedName>
        <fullName evidence="2">Uncharacterized protein</fullName>
    </submittedName>
</protein>
<organism evidence="2">
    <name type="scientific">uncultured Caudovirales phage</name>
    <dbReference type="NCBI Taxonomy" id="2100421"/>
    <lineage>
        <taxon>Viruses</taxon>
        <taxon>Duplodnaviria</taxon>
        <taxon>Heunggongvirae</taxon>
        <taxon>Uroviricota</taxon>
        <taxon>Caudoviricetes</taxon>
        <taxon>Peduoviridae</taxon>
        <taxon>Maltschvirus</taxon>
        <taxon>Maltschvirus maltsch</taxon>
    </lineage>
</organism>
<evidence type="ECO:0000313" key="1">
    <source>
        <dbReference type="EMBL" id="CAB4173718.1"/>
    </source>
</evidence>
<reference evidence="2" key="1">
    <citation type="submission" date="2020-05" db="EMBL/GenBank/DDBJ databases">
        <authorList>
            <person name="Chiriac C."/>
            <person name="Salcher M."/>
            <person name="Ghai R."/>
            <person name="Kavagutti S V."/>
        </authorList>
    </citation>
    <scope>NUCLEOTIDE SEQUENCE</scope>
</reference>